<dbReference type="GO" id="GO:0071949">
    <property type="term" value="F:FAD binding"/>
    <property type="evidence" value="ECO:0007669"/>
    <property type="project" value="TreeGrafter"/>
</dbReference>
<dbReference type="GO" id="GO:0009086">
    <property type="term" value="P:methionine biosynthetic process"/>
    <property type="evidence" value="ECO:0007669"/>
    <property type="project" value="TreeGrafter"/>
</dbReference>
<dbReference type="PANTHER" id="PTHR45754:SF3">
    <property type="entry name" value="METHYLENETETRAHYDROFOLATE REDUCTASE (NADPH)"/>
    <property type="match status" value="1"/>
</dbReference>
<evidence type="ECO:0000256" key="4">
    <source>
        <dbReference type="ARBA" id="ARBA00022630"/>
    </source>
</evidence>
<dbReference type="UniPathway" id="UPA00193"/>
<keyword evidence="6 8" id="KW-0560">Oxidoreductase</keyword>
<dbReference type="EMBL" id="QMHM01000007">
    <property type="protein sequence ID" value="RAV79776.1"/>
    <property type="molecule type" value="Genomic_DNA"/>
</dbReference>
<evidence type="ECO:0000256" key="6">
    <source>
        <dbReference type="ARBA" id="ARBA00023002"/>
    </source>
</evidence>
<dbReference type="PANTHER" id="PTHR45754">
    <property type="entry name" value="METHYLENETETRAHYDROFOLATE REDUCTASE"/>
    <property type="match status" value="1"/>
</dbReference>
<organism evidence="9 10">
    <name type="scientific">Aerococcus urinae</name>
    <dbReference type="NCBI Taxonomy" id="1376"/>
    <lineage>
        <taxon>Bacteria</taxon>
        <taxon>Bacillati</taxon>
        <taxon>Bacillota</taxon>
        <taxon>Bacilli</taxon>
        <taxon>Lactobacillales</taxon>
        <taxon>Aerococcaceae</taxon>
        <taxon>Aerococcus</taxon>
    </lineage>
</organism>
<evidence type="ECO:0000256" key="1">
    <source>
        <dbReference type="ARBA" id="ARBA00001974"/>
    </source>
</evidence>
<evidence type="ECO:0000313" key="10">
    <source>
        <dbReference type="Proteomes" id="UP000251923"/>
    </source>
</evidence>
<evidence type="ECO:0000256" key="8">
    <source>
        <dbReference type="RuleBase" id="RU003862"/>
    </source>
</evidence>
<dbReference type="InterPro" id="IPR029041">
    <property type="entry name" value="FAD-linked_oxidoreductase-like"/>
</dbReference>
<name>A0A178HGK5_9LACT</name>
<comment type="caution">
    <text evidence="9">The sequence shown here is derived from an EMBL/GenBank/DDBJ whole genome shotgun (WGS) entry which is preliminary data.</text>
</comment>
<evidence type="ECO:0000256" key="5">
    <source>
        <dbReference type="ARBA" id="ARBA00022827"/>
    </source>
</evidence>
<accession>A0A178HGK5</accession>
<evidence type="ECO:0000256" key="7">
    <source>
        <dbReference type="ARBA" id="ARBA00048628"/>
    </source>
</evidence>
<dbReference type="Proteomes" id="UP000251923">
    <property type="component" value="Unassembled WGS sequence"/>
</dbReference>
<comment type="pathway">
    <text evidence="2 8">One-carbon metabolism; tetrahydrofolate interconversion.</text>
</comment>
<protein>
    <recommendedName>
        <fullName evidence="8">Methylenetetrahydrofolate reductase</fullName>
    </recommendedName>
</protein>
<dbReference type="AlphaFoldDB" id="A0A178HGK5"/>
<evidence type="ECO:0000313" key="9">
    <source>
        <dbReference type="EMBL" id="RAV79776.1"/>
    </source>
</evidence>
<dbReference type="SUPFAM" id="SSF51730">
    <property type="entry name" value="FAD-linked oxidoreductase"/>
    <property type="match status" value="1"/>
</dbReference>
<keyword evidence="5 8" id="KW-0274">FAD</keyword>
<dbReference type="GO" id="GO:0106312">
    <property type="term" value="F:methylenetetrahydrofolate reductase (NADH) activity"/>
    <property type="evidence" value="ECO:0007669"/>
    <property type="project" value="UniProtKB-EC"/>
</dbReference>
<comment type="cofactor">
    <cofactor evidence="1 8">
        <name>FAD</name>
        <dbReference type="ChEBI" id="CHEBI:57692"/>
    </cofactor>
</comment>
<keyword evidence="4 8" id="KW-0285">Flavoprotein</keyword>
<proteinExistence type="inferred from homology"/>
<dbReference type="GO" id="GO:0005829">
    <property type="term" value="C:cytosol"/>
    <property type="evidence" value="ECO:0007669"/>
    <property type="project" value="TreeGrafter"/>
</dbReference>
<dbReference type="Pfam" id="PF02219">
    <property type="entry name" value="MTHFR"/>
    <property type="match status" value="1"/>
</dbReference>
<evidence type="ECO:0000256" key="2">
    <source>
        <dbReference type="ARBA" id="ARBA00004777"/>
    </source>
</evidence>
<comment type="similarity">
    <text evidence="3 8">Belongs to the methylenetetrahydrofolate reductase family.</text>
</comment>
<sequence length="284" mass="31730">MKTKELFKGKTLFTYEVFPPNAKSSSASIYKTLDGLKELAPDAISVTCGALGSDNRLKSIEIASLIKNYGIESVIHLPCLYETQASIDEKLAELKAANIENILVLRGDPKPGQSPKEDFPYAADLIRYIKSKEDFNLIAACYPEGHVDAPDPITDIRYLKEKVDAGSDQLISQLFLDNDYFYRFLERADLAGIDVPIEAGIMPVTNKKQIESMARICGVQIPDKFRRAMEKYQDNPLALRDAGLAYAIDQIVDLISHGVDGIHLYTMNNPYVARYIYQAVKNLL</sequence>
<dbReference type="Gene3D" id="3.20.20.220">
    <property type="match status" value="1"/>
</dbReference>
<comment type="catalytic activity">
    <reaction evidence="7">
        <text>(6S)-5-methyl-5,6,7,8-tetrahydrofolate + NAD(+) = (6R)-5,10-methylene-5,6,7,8-tetrahydrofolate + NADH + H(+)</text>
        <dbReference type="Rhea" id="RHEA:19821"/>
        <dbReference type="ChEBI" id="CHEBI:15378"/>
        <dbReference type="ChEBI" id="CHEBI:15636"/>
        <dbReference type="ChEBI" id="CHEBI:18608"/>
        <dbReference type="ChEBI" id="CHEBI:57540"/>
        <dbReference type="ChEBI" id="CHEBI:57945"/>
        <dbReference type="EC" id="1.5.1.54"/>
    </reaction>
    <physiologicalReaction direction="right-to-left" evidence="7">
        <dbReference type="Rhea" id="RHEA:19823"/>
    </physiologicalReaction>
</comment>
<reference evidence="9 10" key="1">
    <citation type="submission" date="2018-04" db="EMBL/GenBank/DDBJ databases">
        <title>Aerococcus urinae genomes.</title>
        <authorList>
            <person name="Hilt E."/>
            <person name="Gilbert N.M."/>
            <person name="Thomas-White K."/>
            <person name="Putonti C."/>
            <person name="Lewis A.L."/>
            <person name="Visck K.L."/>
            <person name="Wolfe A.J."/>
        </authorList>
    </citation>
    <scope>NUCLEOTIDE SEQUENCE [LARGE SCALE GENOMIC DNA]</scope>
    <source>
        <strain evidence="9 10">UMB7480</strain>
    </source>
</reference>
<dbReference type="GeneID" id="86969898"/>
<dbReference type="RefSeq" id="WP_064292683.1">
    <property type="nucleotide sequence ID" value="NZ_JASODG010000003.1"/>
</dbReference>
<dbReference type="CDD" id="cd00537">
    <property type="entry name" value="MTHFR"/>
    <property type="match status" value="1"/>
</dbReference>
<dbReference type="GO" id="GO:0035999">
    <property type="term" value="P:tetrahydrofolate interconversion"/>
    <property type="evidence" value="ECO:0007669"/>
    <property type="project" value="UniProtKB-UniPathway"/>
</dbReference>
<gene>
    <name evidence="9" type="ORF">DBT54_04940</name>
</gene>
<dbReference type="InterPro" id="IPR003171">
    <property type="entry name" value="Mehydrof_redctse-like"/>
</dbReference>
<evidence type="ECO:0000256" key="3">
    <source>
        <dbReference type="ARBA" id="ARBA00006743"/>
    </source>
</evidence>